<name>A0ABT2VPB0_9ALTE</name>
<proteinExistence type="predicted"/>
<dbReference type="SUPFAM" id="SSF54427">
    <property type="entry name" value="NTF2-like"/>
    <property type="match status" value="1"/>
</dbReference>
<sequence>MTAEVRAFFRHMADALQQGDIGALETMFGRPTVFVTDGEKEACLSAGAIRDKLSGFIHIAREHLGLSLHIELIQLMKLADDTYFAQLNWQWKNAKQEVIRQRVSSFTLHQQAGALSVVVCVVDKPQLVNSEKVAS</sequence>
<dbReference type="RefSeq" id="WP_262994526.1">
    <property type="nucleotide sequence ID" value="NZ_JAOTJC010000008.1"/>
</dbReference>
<evidence type="ECO:0000313" key="2">
    <source>
        <dbReference type="Proteomes" id="UP001209257"/>
    </source>
</evidence>
<comment type="caution">
    <text evidence="1">The sequence shown here is derived from an EMBL/GenBank/DDBJ whole genome shotgun (WGS) entry which is preliminary data.</text>
</comment>
<reference evidence="2" key="1">
    <citation type="submission" date="2023-07" db="EMBL/GenBank/DDBJ databases">
        <title>Study on multiphase classification of strain Alteromonas salexigens isolated from the Yellow Sea.</title>
        <authorList>
            <person name="Sun L."/>
        </authorList>
    </citation>
    <scope>NUCLEOTIDE SEQUENCE [LARGE SCALE GENOMIC DNA]</scope>
    <source>
        <strain evidence="2">ASW11-19</strain>
    </source>
</reference>
<dbReference type="Gene3D" id="3.10.450.50">
    <property type="match status" value="1"/>
</dbReference>
<protein>
    <recommendedName>
        <fullName evidence="3">Nuclear transport factor 2 family protein</fullName>
    </recommendedName>
</protein>
<accession>A0ABT2VPB0</accession>
<gene>
    <name evidence="1" type="ORF">OCL06_11145</name>
</gene>
<evidence type="ECO:0008006" key="3">
    <source>
        <dbReference type="Google" id="ProtNLM"/>
    </source>
</evidence>
<organism evidence="1 2">
    <name type="scientific">Alteromonas salexigens</name>
    <dbReference type="NCBI Taxonomy" id="2982530"/>
    <lineage>
        <taxon>Bacteria</taxon>
        <taxon>Pseudomonadati</taxon>
        <taxon>Pseudomonadota</taxon>
        <taxon>Gammaproteobacteria</taxon>
        <taxon>Alteromonadales</taxon>
        <taxon>Alteromonadaceae</taxon>
        <taxon>Alteromonas/Salinimonas group</taxon>
        <taxon>Alteromonas</taxon>
    </lineage>
</organism>
<dbReference type="InterPro" id="IPR032710">
    <property type="entry name" value="NTF2-like_dom_sf"/>
</dbReference>
<evidence type="ECO:0000313" key="1">
    <source>
        <dbReference type="EMBL" id="MCU7555151.1"/>
    </source>
</evidence>
<keyword evidence="2" id="KW-1185">Reference proteome</keyword>
<dbReference type="EMBL" id="JAOTJC010000008">
    <property type="protein sequence ID" value="MCU7555151.1"/>
    <property type="molecule type" value="Genomic_DNA"/>
</dbReference>
<dbReference type="Proteomes" id="UP001209257">
    <property type="component" value="Unassembled WGS sequence"/>
</dbReference>